<feature type="transmembrane region" description="Helical" evidence="1">
    <location>
        <begin position="29"/>
        <end position="49"/>
    </location>
</feature>
<gene>
    <name evidence="2" type="ORF">FJR48_01625</name>
</gene>
<name>A0A5P8NYI2_9BACT</name>
<protein>
    <submittedName>
        <fullName evidence="2">Uncharacterized protein</fullName>
    </submittedName>
</protein>
<accession>A0A5P8NYI2</accession>
<dbReference type="RefSeq" id="WP_152306436.1">
    <property type="nucleotide sequence ID" value="NZ_CP043617.1"/>
</dbReference>
<organism evidence="2 3">
    <name type="scientific">Sulfurimonas lithotrophica</name>
    <dbReference type="NCBI Taxonomy" id="2590022"/>
    <lineage>
        <taxon>Bacteria</taxon>
        <taxon>Pseudomonadati</taxon>
        <taxon>Campylobacterota</taxon>
        <taxon>Epsilonproteobacteria</taxon>
        <taxon>Campylobacterales</taxon>
        <taxon>Sulfurimonadaceae</taxon>
        <taxon>Sulfurimonas</taxon>
    </lineage>
</organism>
<keyword evidence="1" id="KW-0812">Transmembrane</keyword>
<evidence type="ECO:0000313" key="3">
    <source>
        <dbReference type="Proteomes" id="UP000326944"/>
    </source>
</evidence>
<evidence type="ECO:0000256" key="1">
    <source>
        <dbReference type="SAM" id="Phobius"/>
    </source>
</evidence>
<keyword evidence="1" id="KW-0472">Membrane</keyword>
<reference evidence="2 3" key="1">
    <citation type="submission" date="2019-09" db="EMBL/GenBank/DDBJ databases">
        <title>Sulfurimonas gotlandica sp. nov., a chemoautotrophic and psychrotolerant epsilonproteobacterium isolated from a pelagic redoxcline, and an emended description of the genus Sulfurimonas.</title>
        <authorList>
            <person name="Wang S."/>
            <person name="Jiang L."/>
            <person name="Shao S."/>
        </authorList>
    </citation>
    <scope>NUCLEOTIDE SEQUENCE [LARGE SCALE GENOMIC DNA]</scope>
    <source>
        <strain evidence="2 3">GYSZ_1</strain>
    </source>
</reference>
<dbReference type="EMBL" id="CP043617">
    <property type="protein sequence ID" value="QFR48493.1"/>
    <property type="molecule type" value="Genomic_DNA"/>
</dbReference>
<keyword evidence="1" id="KW-1133">Transmembrane helix</keyword>
<dbReference type="AlphaFoldDB" id="A0A5P8NYI2"/>
<proteinExistence type="predicted"/>
<dbReference type="Proteomes" id="UP000326944">
    <property type="component" value="Chromosome"/>
</dbReference>
<dbReference type="OrthoDB" id="5334825at2"/>
<evidence type="ECO:0000313" key="2">
    <source>
        <dbReference type="EMBL" id="QFR48493.1"/>
    </source>
</evidence>
<feature type="transmembrane region" description="Helical" evidence="1">
    <location>
        <begin position="5"/>
        <end position="23"/>
    </location>
</feature>
<keyword evidence="3" id="KW-1185">Reference proteome</keyword>
<dbReference type="KEGG" id="sulg:FJR48_01625"/>
<sequence length="97" mass="11002">MSLSIILFAAFILSIIFHFIGVYANAKKIVWIMIILMWAGGINMAMSEIKPKGYEDIKKIQGQFPDTDALIKEAGEEISIYEMLGIMQSYQKNNPKK</sequence>